<name>X1V798_9ZZZZ</name>
<accession>X1V798</accession>
<dbReference type="EMBL" id="BARW01025418">
    <property type="protein sequence ID" value="GAJ08351.1"/>
    <property type="molecule type" value="Genomic_DNA"/>
</dbReference>
<evidence type="ECO:0000256" key="1">
    <source>
        <dbReference type="SAM" id="MobiDB-lite"/>
    </source>
</evidence>
<protein>
    <submittedName>
        <fullName evidence="2">Uncharacterized protein</fullName>
    </submittedName>
</protein>
<gene>
    <name evidence="2" type="ORF">S12H4_41669</name>
</gene>
<proteinExistence type="predicted"/>
<comment type="caution">
    <text evidence="2">The sequence shown here is derived from an EMBL/GenBank/DDBJ whole genome shotgun (WGS) entry which is preliminary data.</text>
</comment>
<evidence type="ECO:0000313" key="2">
    <source>
        <dbReference type="EMBL" id="GAJ08351.1"/>
    </source>
</evidence>
<reference evidence="2" key="1">
    <citation type="journal article" date="2014" name="Front. Microbiol.">
        <title>High frequency of phylogenetically diverse reductive dehalogenase-homologous genes in deep subseafloor sedimentary metagenomes.</title>
        <authorList>
            <person name="Kawai M."/>
            <person name="Futagami T."/>
            <person name="Toyoda A."/>
            <person name="Takaki Y."/>
            <person name="Nishi S."/>
            <person name="Hori S."/>
            <person name="Arai W."/>
            <person name="Tsubouchi T."/>
            <person name="Morono Y."/>
            <person name="Uchiyama I."/>
            <person name="Ito T."/>
            <person name="Fujiyama A."/>
            <person name="Inagaki F."/>
            <person name="Takami H."/>
        </authorList>
    </citation>
    <scope>NUCLEOTIDE SEQUENCE</scope>
    <source>
        <strain evidence="2">Expedition CK06-06</strain>
    </source>
</reference>
<feature type="region of interest" description="Disordered" evidence="1">
    <location>
        <begin position="42"/>
        <end position="63"/>
    </location>
</feature>
<organism evidence="2">
    <name type="scientific">marine sediment metagenome</name>
    <dbReference type="NCBI Taxonomy" id="412755"/>
    <lineage>
        <taxon>unclassified sequences</taxon>
        <taxon>metagenomes</taxon>
        <taxon>ecological metagenomes</taxon>
    </lineage>
</organism>
<dbReference type="AlphaFoldDB" id="X1V798"/>
<sequence>MRTMEEALKCGLPHLCSKRQTVGSREATFPCNPYDNVATPRSASYERKARSFRASGSHGAVGA</sequence>